<reference evidence="2 3" key="1">
    <citation type="submission" date="2019-01" db="EMBL/GenBank/DDBJ databases">
        <title>PMF-metabolizing Aryl O-demethylase.</title>
        <authorList>
            <person name="Kim M."/>
        </authorList>
    </citation>
    <scope>NUCLEOTIDE SEQUENCE [LARGE SCALE GENOMIC DNA]</scope>
    <source>
        <strain evidence="2 3">PMF1</strain>
    </source>
</reference>
<evidence type="ECO:0000313" key="3">
    <source>
        <dbReference type="Proteomes" id="UP000289794"/>
    </source>
</evidence>
<dbReference type="EMBL" id="CP035945">
    <property type="protein sequence ID" value="QBE98821.1"/>
    <property type="molecule type" value="Genomic_DNA"/>
</dbReference>
<evidence type="ECO:0000313" key="2">
    <source>
        <dbReference type="EMBL" id="QBE98821.1"/>
    </source>
</evidence>
<proteinExistence type="predicted"/>
<feature type="transmembrane region" description="Helical" evidence="1">
    <location>
        <begin position="128"/>
        <end position="147"/>
    </location>
</feature>
<name>A0A4P6M164_9FIRM</name>
<keyword evidence="1" id="KW-0472">Membrane</keyword>
<evidence type="ECO:0008006" key="4">
    <source>
        <dbReference type="Google" id="ProtNLM"/>
    </source>
</evidence>
<dbReference type="Proteomes" id="UP000289794">
    <property type="component" value="Chromosome"/>
</dbReference>
<accession>A0A4P6M164</accession>
<feature type="transmembrane region" description="Helical" evidence="1">
    <location>
        <begin position="21"/>
        <end position="45"/>
    </location>
</feature>
<protein>
    <recommendedName>
        <fullName evidence="4">DUF4064 domain-containing protein</fullName>
    </recommendedName>
</protein>
<dbReference type="RefSeq" id="WP_130182106.1">
    <property type="nucleotide sequence ID" value="NZ_CP035945.1"/>
</dbReference>
<dbReference type="KEGG" id="bpro:PMF13cell1_04387"/>
<dbReference type="AlphaFoldDB" id="A0A4P6M164"/>
<gene>
    <name evidence="2" type="ORF">PMF13cell1_04387</name>
</gene>
<keyword evidence="1" id="KW-0812">Transmembrane</keyword>
<keyword evidence="1" id="KW-1133">Transmembrane helix</keyword>
<evidence type="ECO:0000256" key="1">
    <source>
        <dbReference type="SAM" id="Phobius"/>
    </source>
</evidence>
<feature type="transmembrane region" description="Helical" evidence="1">
    <location>
        <begin position="65"/>
        <end position="89"/>
    </location>
</feature>
<organism evidence="2 3">
    <name type="scientific">Blautia producta</name>
    <dbReference type="NCBI Taxonomy" id="33035"/>
    <lineage>
        <taxon>Bacteria</taxon>
        <taxon>Bacillati</taxon>
        <taxon>Bacillota</taxon>
        <taxon>Clostridia</taxon>
        <taxon>Lachnospirales</taxon>
        <taxon>Lachnospiraceae</taxon>
        <taxon>Blautia</taxon>
    </lineage>
</organism>
<sequence>MNKYMNMNNKNMSRKNGTLKWVGLVELIMGALNLSNGLLSMYVLFSQGQAVLDEIQKNNNITVTMSEMTISVLVTVVLGAAMLAAGLIAMMFNGIKGKEKLPFIMGIILLVCILASNIINIVMLRSSFSLSFILWVVIHGLYLYGAYRNKQNIETENL</sequence>
<feature type="transmembrane region" description="Helical" evidence="1">
    <location>
        <begin position="101"/>
        <end position="122"/>
    </location>
</feature>